<dbReference type="GO" id="GO:0008299">
    <property type="term" value="P:isoprenoid biosynthetic process"/>
    <property type="evidence" value="ECO:0007669"/>
    <property type="project" value="UniProtKB-KW"/>
</dbReference>
<reference evidence="9" key="1">
    <citation type="submission" date="2020-10" db="EMBL/GenBank/DDBJ databases">
        <authorList>
            <person name="Gilroy R."/>
        </authorList>
    </citation>
    <scope>NUCLEOTIDE SEQUENCE</scope>
    <source>
        <strain evidence="9">14508</strain>
    </source>
</reference>
<evidence type="ECO:0000256" key="3">
    <source>
        <dbReference type="ARBA" id="ARBA00009789"/>
    </source>
</evidence>
<evidence type="ECO:0000256" key="6">
    <source>
        <dbReference type="ARBA" id="ARBA00022679"/>
    </source>
</evidence>
<dbReference type="Gene3D" id="3.90.550.10">
    <property type="entry name" value="Spore Coat Polysaccharide Biosynthesis Protein SpsA, Chain A"/>
    <property type="match status" value="1"/>
</dbReference>
<evidence type="ECO:0000256" key="2">
    <source>
        <dbReference type="ARBA" id="ARBA00004787"/>
    </source>
</evidence>
<gene>
    <name evidence="9" type="primary">ispD</name>
    <name evidence="9" type="ORF">IAD04_01270</name>
</gene>
<dbReference type="EMBL" id="DVKI01000041">
    <property type="protein sequence ID" value="HIT16995.1"/>
    <property type="molecule type" value="Genomic_DNA"/>
</dbReference>
<evidence type="ECO:0000313" key="10">
    <source>
        <dbReference type="Proteomes" id="UP000886893"/>
    </source>
</evidence>
<proteinExistence type="inferred from homology"/>
<sequence>MNYQAIVLAAGEGLRSHLSYHKVLYPIQNKPMIYWSILPFLEDKDCQEIVLVIHPQDEMQLKQSISDQKITFIHGGKTRQESVQRGLTYIQEEYVIIHDGARPFLKKDLLKRLKNALKNHACVIPVLPLVDSLKKVKNQIVIQTVSREDYRLIQSPQGFLTKDIKLAHQLAKHQNYTDDSAMIEELLHQEVYCIDGDVQNKKMTNQEDFR</sequence>
<dbReference type="SUPFAM" id="SSF53448">
    <property type="entry name" value="Nucleotide-diphospho-sugar transferases"/>
    <property type="match status" value="1"/>
</dbReference>
<dbReference type="GO" id="GO:0050518">
    <property type="term" value="F:2-C-methyl-D-erythritol 4-phosphate cytidylyltransferase activity"/>
    <property type="evidence" value="ECO:0007669"/>
    <property type="project" value="UniProtKB-EC"/>
</dbReference>
<evidence type="ECO:0000256" key="7">
    <source>
        <dbReference type="ARBA" id="ARBA00022695"/>
    </source>
</evidence>
<keyword evidence="8" id="KW-0414">Isoprene biosynthesis</keyword>
<organism evidence="9 10">
    <name type="scientific">Candidatus Caccosoma faecigallinarum</name>
    <dbReference type="NCBI Taxonomy" id="2840720"/>
    <lineage>
        <taxon>Bacteria</taxon>
        <taxon>Bacillati</taxon>
        <taxon>Bacillota</taxon>
        <taxon>Bacillota incertae sedis</taxon>
        <taxon>Candidatus Caccosoma</taxon>
    </lineage>
</organism>
<dbReference type="CDD" id="cd02516">
    <property type="entry name" value="CDP-ME_synthetase"/>
    <property type="match status" value="1"/>
</dbReference>
<name>A0A9D1G805_9FIRM</name>
<evidence type="ECO:0000256" key="1">
    <source>
        <dbReference type="ARBA" id="ARBA00001282"/>
    </source>
</evidence>
<dbReference type="InterPro" id="IPR018294">
    <property type="entry name" value="ISPD_synthase_CS"/>
</dbReference>
<evidence type="ECO:0000313" key="9">
    <source>
        <dbReference type="EMBL" id="HIT16995.1"/>
    </source>
</evidence>
<dbReference type="InterPro" id="IPR001228">
    <property type="entry name" value="IspD"/>
</dbReference>
<dbReference type="InterPro" id="IPR029044">
    <property type="entry name" value="Nucleotide-diphossugar_trans"/>
</dbReference>
<accession>A0A9D1G805</accession>
<dbReference type="PROSITE" id="PS01295">
    <property type="entry name" value="ISPD"/>
    <property type="match status" value="1"/>
</dbReference>
<dbReference type="PANTHER" id="PTHR32125">
    <property type="entry name" value="2-C-METHYL-D-ERYTHRITOL 4-PHOSPHATE CYTIDYLYLTRANSFERASE, CHLOROPLASTIC"/>
    <property type="match status" value="1"/>
</dbReference>
<protein>
    <recommendedName>
        <fullName evidence="5">2-C-methyl-D-erythritol 4-phosphate cytidylyltransferase</fullName>
        <ecNumber evidence="4">2.7.7.60</ecNumber>
    </recommendedName>
</protein>
<dbReference type="PANTHER" id="PTHR32125:SF4">
    <property type="entry name" value="2-C-METHYL-D-ERYTHRITOL 4-PHOSPHATE CYTIDYLYLTRANSFERASE, CHLOROPLASTIC"/>
    <property type="match status" value="1"/>
</dbReference>
<evidence type="ECO:0000256" key="8">
    <source>
        <dbReference type="ARBA" id="ARBA00023229"/>
    </source>
</evidence>
<evidence type="ECO:0000256" key="4">
    <source>
        <dbReference type="ARBA" id="ARBA00012526"/>
    </source>
</evidence>
<comment type="pathway">
    <text evidence="2">Isoprenoid biosynthesis; isopentenyl diphosphate biosynthesis via DXP pathway; isopentenyl diphosphate from 1-deoxy-D-xylulose 5-phosphate: step 2/6.</text>
</comment>
<dbReference type="InterPro" id="IPR050088">
    <property type="entry name" value="IspD/TarI_cytidylyltransf_bact"/>
</dbReference>
<comment type="catalytic activity">
    <reaction evidence="1">
        <text>2-C-methyl-D-erythritol 4-phosphate + CTP + H(+) = 4-CDP-2-C-methyl-D-erythritol + diphosphate</text>
        <dbReference type="Rhea" id="RHEA:13429"/>
        <dbReference type="ChEBI" id="CHEBI:15378"/>
        <dbReference type="ChEBI" id="CHEBI:33019"/>
        <dbReference type="ChEBI" id="CHEBI:37563"/>
        <dbReference type="ChEBI" id="CHEBI:57823"/>
        <dbReference type="ChEBI" id="CHEBI:58262"/>
        <dbReference type="EC" id="2.7.7.60"/>
    </reaction>
</comment>
<keyword evidence="6 9" id="KW-0808">Transferase</keyword>
<dbReference type="NCBIfam" id="TIGR00453">
    <property type="entry name" value="ispD"/>
    <property type="match status" value="1"/>
</dbReference>
<evidence type="ECO:0000256" key="5">
    <source>
        <dbReference type="ARBA" id="ARBA00019056"/>
    </source>
</evidence>
<dbReference type="Proteomes" id="UP000886893">
    <property type="component" value="Unassembled WGS sequence"/>
</dbReference>
<dbReference type="AlphaFoldDB" id="A0A9D1G805"/>
<dbReference type="Pfam" id="PF01128">
    <property type="entry name" value="IspD"/>
    <property type="match status" value="1"/>
</dbReference>
<comment type="caution">
    <text evidence="9">The sequence shown here is derived from an EMBL/GenBank/DDBJ whole genome shotgun (WGS) entry which is preliminary data.</text>
</comment>
<keyword evidence="7 9" id="KW-0548">Nucleotidyltransferase</keyword>
<comment type="similarity">
    <text evidence="3">Belongs to the IspD/TarI cytidylyltransferase family. IspD subfamily.</text>
</comment>
<dbReference type="InterPro" id="IPR034683">
    <property type="entry name" value="IspD/TarI"/>
</dbReference>
<reference evidence="9" key="2">
    <citation type="journal article" date="2021" name="PeerJ">
        <title>Extensive microbial diversity within the chicken gut microbiome revealed by metagenomics and culture.</title>
        <authorList>
            <person name="Gilroy R."/>
            <person name="Ravi A."/>
            <person name="Getino M."/>
            <person name="Pursley I."/>
            <person name="Horton D.L."/>
            <person name="Alikhan N.F."/>
            <person name="Baker D."/>
            <person name="Gharbi K."/>
            <person name="Hall N."/>
            <person name="Watson M."/>
            <person name="Adriaenssens E.M."/>
            <person name="Foster-Nyarko E."/>
            <person name="Jarju S."/>
            <person name="Secka A."/>
            <person name="Antonio M."/>
            <person name="Oren A."/>
            <person name="Chaudhuri R.R."/>
            <person name="La Ragione R."/>
            <person name="Hildebrand F."/>
            <person name="Pallen M.J."/>
        </authorList>
    </citation>
    <scope>NUCLEOTIDE SEQUENCE</scope>
    <source>
        <strain evidence="9">14508</strain>
    </source>
</reference>
<dbReference type="EC" id="2.7.7.60" evidence="4"/>